<feature type="transmembrane region" description="Helical" evidence="1">
    <location>
        <begin position="99"/>
        <end position="122"/>
    </location>
</feature>
<feature type="transmembrane region" description="Helical" evidence="1">
    <location>
        <begin position="134"/>
        <end position="153"/>
    </location>
</feature>
<name>A0ABX1VZN0_9SPHI</name>
<dbReference type="RefSeq" id="WP_175269104.1">
    <property type="nucleotide sequence ID" value="NZ_JABFCR010000009.1"/>
</dbReference>
<gene>
    <name evidence="2" type="ORF">HK413_03190</name>
</gene>
<keyword evidence="3" id="KW-1185">Reference proteome</keyword>
<sequence>MSASGLKNGKPDIRHWWLLPVSGVVLIAMGSWIFTEQLSAYLSISLLFAVGITGTGFIELMFVISTRRASGVVRWALLGAFVDLFIGIYLWFYPLISLIIVPVILGSWLMLRGVLAIASAGTCVTTAGKTGPRLSICGLLVLVTGIVLLTNMIWGNEDIILHTGVGFVIAGLFRVYLGFRLRNFKTPAHGQ</sequence>
<dbReference type="InterPro" id="IPR005325">
    <property type="entry name" value="DUF308_memb"/>
</dbReference>
<protein>
    <recommendedName>
        <fullName evidence="4">HdeD family acid-resistance protein</fullName>
    </recommendedName>
</protein>
<dbReference type="Pfam" id="PF03729">
    <property type="entry name" value="DUF308"/>
    <property type="match status" value="1"/>
</dbReference>
<evidence type="ECO:0000256" key="1">
    <source>
        <dbReference type="SAM" id="Phobius"/>
    </source>
</evidence>
<dbReference type="Proteomes" id="UP000566071">
    <property type="component" value="Unassembled WGS sequence"/>
</dbReference>
<dbReference type="InterPro" id="IPR052712">
    <property type="entry name" value="Acid_resist_chaperone_HdeD"/>
</dbReference>
<keyword evidence="1" id="KW-1133">Transmembrane helix</keyword>
<evidence type="ECO:0008006" key="4">
    <source>
        <dbReference type="Google" id="ProtNLM"/>
    </source>
</evidence>
<evidence type="ECO:0000313" key="3">
    <source>
        <dbReference type="Proteomes" id="UP000566071"/>
    </source>
</evidence>
<keyword evidence="1" id="KW-0812">Transmembrane</keyword>
<accession>A0ABX1VZN0</accession>
<evidence type="ECO:0000313" key="2">
    <source>
        <dbReference type="EMBL" id="NNU33407.1"/>
    </source>
</evidence>
<feature type="transmembrane region" description="Helical" evidence="1">
    <location>
        <begin position="159"/>
        <end position="177"/>
    </location>
</feature>
<organism evidence="2 3">
    <name type="scientific">Mucilaginibacter humi</name>
    <dbReference type="NCBI Taxonomy" id="2732510"/>
    <lineage>
        <taxon>Bacteria</taxon>
        <taxon>Pseudomonadati</taxon>
        <taxon>Bacteroidota</taxon>
        <taxon>Sphingobacteriia</taxon>
        <taxon>Sphingobacteriales</taxon>
        <taxon>Sphingobacteriaceae</taxon>
        <taxon>Mucilaginibacter</taxon>
    </lineage>
</organism>
<keyword evidence="1" id="KW-0472">Membrane</keyword>
<dbReference type="PANTHER" id="PTHR34989">
    <property type="entry name" value="PROTEIN HDED"/>
    <property type="match status" value="1"/>
</dbReference>
<feature type="transmembrane region" description="Helical" evidence="1">
    <location>
        <begin position="16"/>
        <end position="34"/>
    </location>
</feature>
<reference evidence="2 3" key="1">
    <citation type="submission" date="2020-05" db="EMBL/GenBank/DDBJ databases">
        <authorList>
            <person name="Khan S.A."/>
            <person name="Jeon C.O."/>
            <person name="Chun B.H."/>
        </authorList>
    </citation>
    <scope>NUCLEOTIDE SEQUENCE [LARGE SCALE GENOMIC DNA]</scope>
    <source>
        <strain evidence="2 3">S1162</strain>
    </source>
</reference>
<proteinExistence type="predicted"/>
<feature type="transmembrane region" description="Helical" evidence="1">
    <location>
        <begin position="40"/>
        <end position="63"/>
    </location>
</feature>
<comment type="caution">
    <text evidence="2">The sequence shown here is derived from an EMBL/GenBank/DDBJ whole genome shotgun (WGS) entry which is preliminary data.</text>
</comment>
<dbReference type="EMBL" id="JABFCR010000009">
    <property type="protein sequence ID" value="NNU33407.1"/>
    <property type="molecule type" value="Genomic_DNA"/>
</dbReference>
<dbReference type="PANTHER" id="PTHR34989:SF1">
    <property type="entry name" value="PROTEIN HDED"/>
    <property type="match status" value="1"/>
</dbReference>
<feature type="transmembrane region" description="Helical" evidence="1">
    <location>
        <begin position="75"/>
        <end position="93"/>
    </location>
</feature>